<gene>
    <name evidence="7" type="ORF">FF38_00003</name>
</gene>
<comment type="caution">
    <text evidence="7">The sequence shown here is derived from an EMBL/GenBank/DDBJ whole genome shotgun (WGS) entry which is preliminary data.</text>
</comment>
<organism evidence="7 8">
    <name type="scientific">Lucilia cuprina</name>
    <name type="common">Green bottle fly</name>
    <name type="synonym">Australian sheep blowfly</name>
    <dbReference type="NCBI Taxonomy" id="7375"/>
    <lineage>
        <taxon>Eukaryota</taxon>
        <taxon>Metazoa</taxon>
        <taxon>Ecdysozoa</taxon>
        <taxon>Arthropoda</taxon>
        <taxon>Hexapoda</taxon>
        <taxon>Insecta</taxon>
        <taxon>Pterygota</taxon>
        <taxon>Neoptera</taxon>
        <taxon>Endopterygota</taxon>
        <taxon>Diptera</taxon>
        <taxon>Brachycera</taxon>
        <taxon>Muscomorpha</taxon>
        <taxon>Oestroidea</taxon>
        <taxon>Calliphoridae</taxon>
        <taxon>Luciliinae</taxon>
        <taxon>Lucilia</taxon>
    </lineage>
</organism>
<evidence type="ECO:0000256" key="4">
    <source>
        <dbReference type="PROSITE-ProRule" id="PRU00175"/>
    </source>
</evidence>
<dbReference type="PANTHER" id="PTHR22663:SF17">
    <property type="entry name" value="RING FINGER PROTEIN NARYA-RELATED"/>
    <property type="match status" value="1"/>
</dbReference>
<dbReference type="InterPro" id="IPR042123">
    <property type="entry name" value="Zip3/RNF212-like"/>
</dbReference>
<feature type="compositionally biased region" description="Polar residues" evidence="5">
    <location>
        <begin position="209"/>
        <end position="219"/>
    </location>
</feature>
<proteinExistence type="predicted"/>
<dbReference type="EMBL" id="JRES01000089">
    <property type="protein sequence ID" value="KNC34218.1"/>
    <property type="molecule type" value="Genomic_DNA"/>
</dbReference>
<dbReference type="Pfam" id="PF14634">
    <property type="entry name" value="zf-RING_5"/>
    <property type="match status" value="1"/>
</dbReference>
<dbReference type="Proteomes" id="UP000037069">
    <property type="component" value="Unassembled WGS sequence"/>
</dbReference>
<dbReference type="GO" id="GO:0007129">
    <property type="term" value="P:homologous chromosome pairing at meiosis"/>
    <property type="evidence" value="ECO:0007669"/>
    <property type="project" value="TreeGrafter"/>
</dbReference>
<reference evidence="7 8" key="1">
    <citation type="journal article" date="2015" name="Nat. Commun.">
        <title>Lucilia cuprina genome unlocks parasitic fly biology to underpin future interventions.</title>
        <authorList>
            <person name="Anstead C.A."/>
            <person name="Korhonen P.K."/>
            <person name="Young N.D."/>
            <person name="Hall R.S."/>
            <person name="Jex A.R."/>
            <person name="Murali S.C."/>
            <person name="Hughes D.S."/>
            <person name="Lee S.F."/>
            <person name="Perry T."/>
            <person name="Stroehlein A.J."/>
            <person name="Ansell B.R."/>
            <person name="Breugelmans B."/>
            <person name="Hofmann A."/>
            <person name="Qu J."/>
            <person name="Dugan S."/>
            <person name="Lee S.L."/>
            <person name="Chao H."/>
            <person name="Dinh H."/>
            <person name="Han Y."/>
            <person name="Doddapaneni H.V."/>
            <person name="Worley K.C."/>
            <person name="Muzny D.M."/>
            <person name="Ioannidis P."/>
            <person name="Waterhouse R.M."/>
            <person name="Zdobnov E.M."/>
            <person name="James P.J."/>
            <person name="Bagnall N.H."/>
            <person name="Kotze A.C."/>
            <person name="Gibbs R.A."/>
            <person name="Richards S."/>
            <person name="Batterham P."/>
            <person name="Gasser R.B."/>
        </authorList>
    </citation>
    <scope>NUCLEOTIDE SEQUENCE [LARGE SCALE GENOMIC DNA]</scope>
    <source>
        <strain evidence="7 8">LS</strain>
        <tissue evidence="7">Full body</tissue>
    </source>
</reference>
<keyword evidence="8" id="KW-1185">Reference proteome</keyword>
<dbReference type="STRING" id="7375.A0A0L0CPC3"/>
<dbReference type="OMA" id="SKLWIHC"/>
<dbReference type="InterPro" id="IPR001841">
    <property type="entry name" value="Znf_RING"/>
</dbReference>
<evidence type="ECO:0000256" key="5">
    <source>
        <dbReference type="SAM" id="MobiDB-lite"/>
    </source>
</evidence>
<keyword evidence="3" id="KW-0469">Meiosis</keyword>
<dbReference type="InterPro" id="IPR013083">
    <property type="entry name" value="Znf_RING/FYVE/PHD"/>
</dbReference>
<keyword evidence="1 4" id="KW-0863">Zinc-finger</keyword>
<feature type="compositionally biased region" description="Polar residues" evidence="5">
    <location>
        <begin position="190"/>
        <end position="200"/>
    </location>
</feature>
<name>A0A0L0CPC3_LUCCU</name>
<keyword evidence="2" id="KW-0862">Zinc</keyword>
<dbReference type="GO" id="GO:0007131">
    <property type="term" value="P:reciprocal meiotic recombination"/>
    <property type="evidence" value="ECO:0007669"/>
    <property type="project" value="InterPro"/>
</dbReference>
<evidence type="ECO:0000256" key="1">
    <source>
        <dbReference type="ARBA" id="ARBA00022771"/>
    </source>
</evidence>
<evidence type="ECO:0000259" key="6">
    <source>
        <dbReference type="PROSITE" id="PS50089"/>
    </source>
</evidence>
<sequence>MALAQPQQQKSTIKSSDSLTVTRTPYTHWIHCNRCYEQYINKKRHFYLLACDHMCCFECVENISETSINGPQIFKCPLCSRQTRACKLGNEMPPHLKELFHPDPSLDGLNTYRIIAFQEKHQKRFMDYLDRQYNTMQDRKKEVIRIKELARKHYQQMGELKTERKHLEKRVIAIKQQRKEMEENRKNKRCNSSETSSHSSGAKMPKTPPSKNVTSEGITSFSHHSSSSHSFML</sequence>
<feature type="compositionally biased region" description="Low complexity" evidence="5">
    <location>
        <begin position="220"/>
        <end position="233"/>
    </location>
</feature>
<dbReference type="OrthoDB" id="7841769at2759"/>
<dbReference type="GO" id="GO:0016925">
    <property type="term" value="P:protein sumoylation"/>
    <property type="evidence" value="ECO:0007669"/>
    <property type="project" value="TreeGrafter"/>
</dbReference>
<dbReference type="AlphaFoldDB" id="A0A0L0CPC3"/>
<evidence type="ECO:0000256" key="2">
    <source>
        <dbReference type="ARBA" id="ARBA00022833"/>
    </source>
</evidence>
<feature type="region of interest" description="Disordered" evidence="5">
    <location>
        <begin position="179"/>
        <end position="233"/>
    </location>
</feature>
<protein>
    <recommendedName>
        <fullName evidence="6">RING-type domain-containing protein</fullName>
    </recommendedName>
</protein>
<evidence type="ECO:0000313" key="8">
    <source>
        <dbReference type="Proteomes" id="UP000037069"/>
    </source>
</evidence>
<dbReference type="PANTHER" id="PTHR22663">
    <property type="entry name" value="RING FINGER PROTEIN NARYA-RELATED"/>
    <property type="match status" value="1"/>
</dbReference>
<dbReference type="GO" id="GO:0019789">
    <property type="term" value="F:SUMO transferase activity"/>
    <property type="evidence" value="ECO:0007669"/>
    <property type="project" value="InterPro"/>
</dbReference>
<dbReference type="Gene3D" id="3.30.40.10">
    <property type="entry name" value="Zinc/RING finger domain, C3HC4 (zinc finger)"/>
    <property type="match status" value="1"/>
</dbReference>
<dbReference type="GO" id="GO:0008270">
    <property type="term" value="F:zinc ion binding"/>
    <property type="evidence" value="ECO:0007669"/>
    <property type="project" value="UniProtKB-KW"/>
</dbReference>
<accession>A0A0L0CPC3</accession>
<evidence type="ECO:0000256" key="3">
    <source>
        <dbReference type="ARBA" id="ARBA00023254"/>
    </source>
</evidence>
<feature type="domain" description="RING-type" evidence="6">
    <location>
        <begin position="32"/>
        <end position="80"/>
    </location>
</feature>
<dbReference type="PROSITE" id="PS50089">
    <property type="entry name" value="ZF_RING_2"/>
    <property type="match status" value="1"/>
</dbReference>
<dbReference type="GO" id="GO:0000795">
    <property type="term" value="C:synaptonemal complex"/>
    <property type="evidence" value="ECO:0007669"/>
    <property type="project" value="InterPro"/>
</dbReference>
<keyword evidence="1 4" id="KW-0479">Metal-binding</keyword>
<dbReference type="SUPFAM" id="SSF57850">
    <property type="entry name" value="RING/U-box"/>
    <property type="match status" value="1"/>
</dbReference>
<evidence type="ECO:0000313" key="7">
    <source>
        <dbReference type="EMBL" id="KNC34218.1"/>
    </source>
</evidence>